<feature type="transmembrane region" description="Helical" evidence="1">
    <location>
        <begin position="97"/>
        <end position="127"/>
    </location>
</feature>
<sequence>MRRELHAEWTKMRTVAGPAWLLLGVALLTVAVGAAASAVMTCPFGQCSYDPARISLSGVQLSQALVALLAIAVVSGEYSTGLIQTTLTAMPTRGRVLAAKAILVTGTTLAAGTAGVLGSILAARLILPDTGYTFVHGYALPSLTHGPSLRAAVGSVLYLGLIALLSVGIAAAVRDTAAATGSVLAVLYVPSLLVLISNPDMKEWIFRLAPTNAGLTIQATTDLAAFPISPWGGLGVFAAWATAAIALGRWLLRHRDA</sequence>
<dbReference type="RefSeq" id="WP_181612749.1">
    <property type="nucleotide sequence ID" value="NZ_BAABAM010000005.1"/>
</dbReference>
<name>A0A7W0HST7_9ACTN</name>
<evidence type="ECO:0000313" key="3">
    <source>
        <dbReference type="Proteomes" id="UP000530928"/>
    </source>
</evidence>
<evidence type="ECO:0000256" key="1">
    <source>
        <dbReference type="SAM" id="Phobius"/>
    </source>
</evidence>
<feature type="transmembrane region" description="Helical" evidence="1">
    <location>
        <begin position="54"/>
        <end position="76"/>
    </location>
</feature>
<keyword evidence="3" id="KW-1185">Reference proteome</keyword>
<protein>
    <submittedName>
        <fullName evidence="2">ABC-2 type transport system permease protein</fullName>
    </submittedName>
</protein>
<dbReference type="AlphaFoldDB" id="A0A7W0HST7"/>
<feature type="transmembrane region" description="Helical" evidence="1">
    <location>
        <begin position="147"/>
        <end position="170"/>
    </location>
</feature>
<reference evidence="2 3" key="1">
    <citation type="submission" date="2020-07" db="EMBL/GenBank/DDBJ databases">
        <title>Genomic Encyclopedia of Type Strains, Phase IV (KMG-IV): sequencing the most valuable type-strain genomes for metagenomic binning, comparative biology and taxonomic classification.</title>
        <authorList>
            <person name="Goeker M."/>
        </authorList>
    </citation>
    <scope>NUCLEOTIDE SEQUENCE [LARGE SCALE GENOMIC DNA]</scope>
    <source>
        <strain evidence="2 3">DSM 45533</strain>
    </source>
</reference>
<keyword evidence="1" id="KW-0472">Membrane</keyword>
<gene>
    <name evidence="2" type="ORF">HNR30_005372</name>
</gene>
<dbReference type="EMBL" id="JACDUR010000005">
    <property type="protein sequence ID" value="MBA2894011.1"/>
    <property type="molecule type" value="Genomic_DNA"/>
</dbReference>
<accession>A0A7W0HST7</accession>
<feature type="transmembrane region" description="Helical" evidence="1">
    <location>
        <begin position="231"/>
        <end position="252"/>
    </location>
</feature>
<keyword evidence="1" id="KW-1133">Transmembrane helix</keyword>
<dbReference type="Proteomes" id="UP000530928">
    <property type="component" value="Unassembled WGS sequence"/>
</dbReference>
<comment type="caution">
    <text evidence="2">The sequence shown here is derived from an EMBL/GenBank/DDBJ whole genome shotgun (WGS) entry which is preliminary data.</text>
</comment>
<organism evidence="2 3">
    <name type="scientific">Nonomuraea soli</name>
    <dbReference type="NCBI Taxonomy" id="1032476"/>
    <lineage>
        <taxon>Bacteria</taxon>
        <taxon>Bacillati</taxon>
        <taxon>Actinomycetota</taxon>
        <taxon>Actinomycetes</taxon>
        <taxon>Streptosporangiales</taxon>
        <taxon>Streptosporangiaceae</taxon>
        <taxon>Nonomuraea</taxon>
    </lineage>
</organism>
<evidence type="ECO:0000313" key="2">
    <source>
        <dbReference type="EMBL" id="MBA2894011.1"/>
    </source>
</evidence>
<proteinExistence type="predicted"/>
<feature type="transmembrane region" description="Helical" evidence="1">
    <location>
        <begin position="177"/>
        <end position="196"/>
    </location>
</feature>
<keyword evidence="1" id="KW-0812">Transmembrane</keyword>